<keyword evidence="2" id="KW-1185">Reference proteome</keyword>
<dbReference type="EMBL" id="JAUTXU010000151">
    <property type="protein sequence ID" value="KAK3703471.1"/>
    <property type="molecule type" value="Genomic_DNA"/>
</dbReference>
<sequence>MAPRKLPWTLAQRTTVHLLHTTFGYALEDQVHIFNLVYATELNNAGYTKGLTQHHYRDEYKHRFKAGKSGMWSKACGSPSDEETQKLHDSLPDTIKSAAEALGLEPASPKKDKEDNAMFGEDQAAGTKTSSELETMPLTTKKRKPEAGEISITPKHKNPSTHGACKVNEDYVALHPEQMFQKLPAHSNRFVLQEAHPAVPMTRKRAKTAKENNGQLQTVSAVINKVNADAANTSDHVLPAQTNQERQTGKAHEGDTPADPATNMAAAPHTVEYINAQHSYLKPRMSNEYTAGTTQPPDSMWPRTPYPFPAEKMIEGEAWDAENMRVILPQDPPATLSLEMIHHSFEGTTWDANSTPHSSAKAFIAHDDEIFLLGGKVYRAKIDREWLDVMICKSNQCTKCSPSEAVVKAAHGTESPTGGLPFVHASDCYCQTRGAGLLFAPKIKEYSPEYPVRMWKTKVSFKDGDYLRMPEAGKFREV</sequence>
<dbReference type="Proteomes" id="UP001281147">
    <property type="component" value="Unassembled WGS sequence"/>
</dbReference>
<reference evidence="1" key="1">
    <citation type="submission" date="2023-07" db="EMBL/GenBank/DDBJ databases">
        <title>Black Yeasts Isolated from many extreme environments.</title>
        <authorList>
            <person name="Coleine C."/>
            <person name="Stajich J.E."/>
            <person name="Selbmann L."/>
        </authorList>
    </citation>
    <scope>NUCLEOTIDE SEQUENCE</scope>
    <source>
        <strain evidence="1">CCFEE 5714</strain>
    </source>
</reference>
<evidence type="ECO:0000313" key="1">
    <source>
        <dbReference type="EMBL" id="KAK3703471.1"/>
    </source>
</evidence>
<gene>
    <name evidence="1" type="ORF">LTR37_014461</name>
</gene>
<evidence type="ECO:0000313" key="2">
    <source>
        <dbReference type="Proteomes" id="UP001281147"/>
    </source>
</evidence>
<accession>A0ACC3MTL8</accession>
<organism evidence="1 2">
    <name type="scientific">Vermiconidia calcicola</name>
    <dbReference type="NCBI Taxonomy" id="1690605"/>
    <lineage>
        <taxon>Eukaryota</taxon>
        <taxon>Fungi</taxon>
        <taxon>Dikarya</taxon>
        <taxon>Ascomycota</taxon>
        <taxon>Pezizomycotina</taxon>
        <taxon>Dothideomycetes</taxon>
        <taxon>Dothideomycetidae</taxon>
        <taxon>Mycosphaerellales</taxon>
        <taxon>Extremaceae</taxon>
        <taxon>Vermiconidia</taxon>
    </lineage>
</organism>
<comment type="caution">
    <text evidence="1">The sequence shown here is derived from an EMBL/GenBank/DDBJ whole genome shotgun (WGS) entry which is preliminary data.</text>
</comment>
<proteinExistence type="predicted"/>
<name>A0ACC3MTL8_9PEZI</name>
<protein>
    <submittedName>
        <fullName evidence="1">Uncharacterized protein</fullName>
    </submittedName>
</protein>